<evidence type="ECO:0000313" key="7">
    <source>
        <dbReference type="EMBL" id="AFK73189.1"/>
    </source>
</evidence>
<name>I3V5V7_9BURK</name>
<dbReference type="GO" id="GO:0003959">
    <property type="term" value="F:NADPH dehydrogenase activity"/>
    <property type="evidence" value="ECO:0007669"/>
    <property type="project" value="UniProtKB-EC"/>
</dbReference>
<evidence type="ECO:0000259" key="6">
    <source>
        <dbReference type="Pfam" id="PF00724"/>
    </source>
</evidence>
<evidence type="ECO:0000256" key="2">
    <source>
        <dbReference type="ARBA" id="ARBA00022630"/>
    </source>
</evidence>
<comment type="cofactor">
    <cofactor evidence="1">
        <name>FMN</name>
        <dbReference type="ChEBI" id="CHEBI:58210"/>
    </cofactor>
</comment>
<dbReference type="Gene3D" id="3.20.20.70">
    <property type="entry name" value="Aldolase class I"/>
    <property type="match status" value="1"/>
</dbReference>
<accession>I3V5V7</accession>
<dbReference type="AlphaFoldDB" id="I3V5V7"/>
<evidence type="ECO:0000256" key="4">
    <source>
        <dbReference type="ARBA" id="ARBA00022857"/>
    </source>
</evidence>
<dbReference type="PANTHER" id="PTHR43303:SF4">
    <property type="entry name" value="NADPH DEHYDROGENASE C23G7.10C-RELATED"/>
    <property type="match status" value="1"/>
</dbReference>
<evidence type="ECO:0000256" key="3">
    <source>
        <dbReference type="ARBA" id="ARBA00022643"/>
    </source>
</evidence>
<dbReference type="GO" id="GO:0050661">
    <property type="term" value="F:NADP binding"/>
    <property type="evidence" value="ECO:0007669"/>
    <property type="project" value="InterPro"/>
</dbReference>
<dbReference type="SUPFAM" id="SSF51395">
    <property type="entry name" value="FMN-linked oxidoreductases"/>
    <property type="match status" value="1"/>
</dbReference>
<sequence length="356" mass="38056">MSQYSAVEGKVQPWHREHTLAQARGGAAAFMVEASAVTRDGRGTWGDLGIWNDNHIEGLRELADIIARQGAIPAIQIGHAGRKASTQRPWEGNRPLAATHGDEPAWPTLGADAIPIAPGMDAPRRLDADGLAGICGAFAAAARRAAKAGYRMVEVHAAHGYLLHSFLSPLSNRREDEYGGSLENRMRFPLAVVRAVRDALPADCVLSVRISAVDGASGGWTLADSIELARRFKALGVDIVDCSSGGILGPATASTDPQAVRRGPGFQVPFANAVKHEAGIPTLAVGLIVQASQAQAILAENKADLIAIGRQALVDPHWPLRARRELGLDPDYAAWPRQYGWWLARRPETGPQTSNR</sequence>
<evidence type="ECO:0000256" key="5">
    <source>
        <dbReference type="ARBA" id="ARBA00023002"/>
    </source>
</evidence>
<keyword evidence="5 7" id="KW-0560">Oxidoreductase</keyword>
<dbReference type="GO" id="GO:0010181">
    <property type="term" value="F:FMN binding"/>
    <property type="evidence" value="ECO:0007669"/>
    <property type="project" value="InterPro"/>
</dbReference>
<reference evidence="7" key="1">
    <citation type="journal article" date="2012" name="Appl. Microbiol. Biotechnol.">
        <title>Asymmetric bioreduction of activated alkenes by a novel isolate of Achromobacter species producing enoate reductase.</title>
        <authorList>
            <person name="Liu Y.J."/>
            <person name="Pei X.Q."/>
            <person name="Lin H."/>
            <person name="Gai P."/>
            <person name="Liu Y.C."/>
            <person name="Wu Z.L."/>
        </authorList>
    </citation>
    <scope>NUCLEOTIDE SEQUENCE</scope>
    <source>
        <strain evidence="7">JA81</strain>
    </source>
</reference>
<dbReference type="InterPro" id="IPR044152">
    <property type="entry name" value="YqjM-like"/>
</dbReference>
<dbReference type="Pfam" id="PF00724">
    <property type="entry name" value="Oxidored_FMN"/>
    <property type="match status" value="1"/>
</dbReference>
<dbReference type="EMBL" id="JQ765598">
    <property type="protein sequence ID" value="AFK73189.1"/>
    <property type="molecule type" value="Genomic_DNA"/>
</dbReference>
<protein>
    <submittedName>
        <fullName evidence="7">Old yellow enzyme OYE5</fullName>
        <ecNumber evidence="7">1.6.99.1</ecNumber>
    </submittedName>
</protein>
<reference evidence="7" key="2">
    <citation type="submission" date="2012-02" db="EMBL/GenBank/DDBJ databases">
        <authorList>
            <person name="Pei X."/>
            <person name="Liu Y."/>
            <person name="Gai P."/>
        </authorList>
    </citation>
    <scope>NUCLEOTIDE SEQUENCE</scope>
    <source>
        <strain evidence="7">JA81</strain>
    </source>
</reference>
<dbReference type="PANTHER" id="PTHR43303">
    <property type="entry name" value="NADPH DEHYDROGENASE C23G7.10C-RELATED"/>
    <property type="match status" value="1"/>
</dbReference>
<dbReference type="InterPro" id="IPR013785">
    <property type="entry name" value="Aldolase_TIM"/>
</dbReference>
<keyword evidence="3" id="KW-0288">FMN</keyword>
<dbReference type="InterPro" id="IPR001155">
    <property type="entry name" value="OxRdtase_FMN_N"/>
</dbReference>
<keyword evidence="4" id="KW-0521">NADP</keyword>
<evidence type="ECO:0000256" key="1">
    <source>
        <dbReference type="ARBA" id="ARBA00001917"/>
    </source>
</evidence>
<proteinExistence type="predicted"/>
<feature type="domain" description="NADH:flavin oxidoreductase/NADH oxidase N-terminal" evidence="6">
    <location>
        <begin position="9"/>
        <end position="326"/>
    </location>
</feature>
<dbReference type="EC" id="1.6.99.1" evidence="7"/>
<keyword evidence="2" id="KW-0285">Flavoprotein</keyword>
<organism evidence="7">
    <name type="scientific">Achromobacter sp. JA81</name>
    <dbReference type="NCBI Taxonomy" id="1109013"/>
    <lineage>
        <taxon>Bacteria</taxon>
        <taxon>Pseudomonadati</taxon>
        <taxon>Pseudomonadota</taxon>
        <taxon>Betaproteobacteria</taxon>
        <taxon>Burkholderiales</taxon>
        <taxon>Alcaligenaceae</taxon>
        <taxon>Achromobacter</taxon>
    </lineage>
</organism>